<comment type="catalytic activity">
    <reaction evidence="4">
        <text>5-diphospho-1D-myo-inositol 1,2,3,4,6-pentakisphosphate + H2O = 1D-myo-inositol hexakisphosphate + phosphate + H(+)</text>
        <dbReference type="Rhea" id="RHEA:22384"/>
        <dbReference type="ChEBI" id="CHEBI:15377"/>
        <dbReference type="ChEBI" id="CHEBI:15378"/>
        <dbReference type="ChEBI" id="CHEBI:43474"/>
        <dbReference type="ChEBI" id="CHEBI:58130"/>
        <dbReference type="ChEBI" id="CHEBI:58628"/>
        <dbReference type="EC" id="3.6.1.52"/>
    </reaction>
    <physiologicalReaction direction="left-to-right" evidence="4">
        <dbReference type="Rhea" id="RHEA:22385"/>
    </physiologicalReaction>
</comment>
<evidence type="ECO:0000256" key="5">
    <source>
        <dbReference type="ARBA" id="ARBA00047562"/>
    </source>
</evidence>
<dbReference type="CDD" id="cd14528">
    <property type="entry name" value="PFA-DSP_Siw14"/>
    <property type="match status" value="1"/>
</dbReference>
<dbReference type="GO" id="GO:0016791">
    <property type="term" value="F:phosphatase activity"/>
    <property type="evidence" value="ECO:0007669"/>
    <property type="project" value="InterPro"/>
</dbReference>
<dbReference type="InterPro" id="IPR020422">
    <property type="entry name" value="TYR_PHOSPHATASE_DUAL_dom"/>
</dbReference>
<accession>A0AAN7RNU4</accession>
<dbReference type="GO" id="GO:0005737">
    <property type="term" value="C:cytoplasm"/>
    <property type="evidence" value="ECO:0007669"/>
    <property type="project" value="TreeGrafter"/>
</dbReference>
<feature type="domain" description="Tyrosine-protein phosphatase" evidence="8">
    <location>
        <begin position="79"/>
        <end position="230"/>
    </location>
</feature>
<comment type="catalytic activity">
    <reaction evidence="6">
        <text>1,5-bis(diphospho)-1D-myo-inositol 2,3,4,6-tetrakisphosphate + H2O = 1-diphospho-1D-myo-inositol 2,3,4,5,6-pentakisphosphate + phosphate + 2 H(+)</text>
        <dbReference type="Rhea" id="RHEA:79699"/>
        <dbReference type="ChEBI" id="CHEBI:15377"/>
        <dbReference type="ChEBI" id="CHEBI:15378"/>
        <dbReference type="ChEBI" id="CHEBI:43474"/>
        <dbReference type="ChEBI" id="CHEBI:74946"/>
        <dbReference type="ChEBI" id="CHEBI:77983"/>
        <dbReference type="EC" id="3.6.1.52"/>
    </reaction>
    <physiologicalReaction direction="left-to-right" evidence="6">
        <dbReference type="Rhea" id="RHEA:79700"/>
    </physiologicalReaction>
</comment>
<comment type="catalytic activity">
    <reaction evidence="5">
        <text>3,5-bis(diphospho)-1D-myo-inositol 1,2,4,6-tetrakisphosphate + H2O = 3-diphospho-1D-myo-inositol 1,2,4,5,6-pentakisphosphate + phosphate + 2 H(+)</text>
        <dbReference type="Rhea" id="RHEA:56312"/>
        <dbReference type="ChEBI" id="CHEBI:15377"/>
        <dbReference type="ChEBI" id="CHEBI:15378"/>
        <dbReference type="ChEBI" id="CHEBI:43474"/>
        <dbReference type="ChEBI" id="CHEBI:140372"/>
        <dbReference type="ChEBI" id="CHEBI:140374"/>
        <dbReference type="EC" id="3.6.1.52"/>
    </reaction>
    <physiologicalReaction direction="left-to-right" evidence="5">
        <dbReference type="Rhea" id="RHEA:56313"/>
    </physiologicalReaction>
</comment>
<dbReference type="EMBL" id="JAXQNO010000002">
    <property type="protein sequence ID" value="KAK4803118.1"/>
    <property type="molecule type" value="Genomic_DNA"/>
</dbReference>
<dbReference type="InterPro" id="IPR020428">
    <property type="entry name" value="PFA-DSPs"/>
</dbReference>
<dbReference type="EC" id="3.6.1.52" evidence="1"/>
<dbReference type="AlphaFoldDB" id="A0AAN7RNU4"/>
<dbReference type="PROSITE" id="PS50054">
    <property type="entry name" value="TYR_PHOSPHATASE_DUAL"/>
    <property type="match status" value="1"/>
</dbReference>
<evidence type="ECO:0000256" key="1">
    <source>
        <dbReference type="ARBA" id="ARBA00012527"/>
    </source>
</evidence>
<evidence type="ECO:0000256" key="7">
    <source>
        <dbReference type="ARBA" id="ARBA00048424"/>
    </source>
</evidence>
<dbReference type="SUPFAM" id="SSF52799">
    <property type="entry name" value="(Phosphotyrosine protein) phosphatases II"/>
    <property type="match status" value="1"/>
</dbReference>
<keyword evidence="2" id="KW-0378">Hydrolase</keyword>
<comment type="catalytic activity">
    <reaction evidence="7">
        <text>6-diphospho-1D-myo-inositol pentakisphosphate + H2O = 1D-myo-inositol hexakisphosphate + phosphate + H(+)</text>
        <dbReference type="Rhea" id="RHEA:79703"/>
        <dbReference type="ChEBI" id="CHEBI:15377"/>
        <dbReference type="ChEBI" id="CHEBI:15378"/>
        <dbReference type="ChEBI" id="CHEBI:43474"/>
        <dbReference type="ChEBI" id="CHEBI:58130"/>
        <dbReference type="ChEBI" id="CHEBI:230534"/>
        <dbReference type="EC" id="3.6.1.52"/>
    </reaction>
    <physiologicalReaction direction="left-to-right" evidence="7">
        <dbReference type="Rhea" id="RHEA:79704"/>
    </physiologicalReaction>
</comment>
<dbReference type="InterPro" id="IPR004861">
    <property type="entry name" value="Siw14-like"/>
</dbReference>
<dbReference type="Proteomes" id="UP001346149">
    <property type="component" value="Unassembled WGS sequence"/>
</dbReference>
<dbReference type="InterPro" id="IPR029021">
    <property type="entry name" value="Prot-tyrosine_phosphatase-like"/>
</dbReference>
<dbReference type="InterPro" id="IPR016130">
    <property type="entry name" value="Tyr_Pase_AS"/>
</dbReference>
<dbReference type="GO" id="GO:0052847">
    <property type="term" value="F:inositol-1,5-bisdiphosphate-2,3,4,6-tetrakisphosphate 5-diphosphatase activity"/>
    <property type="evidence" value="ECO:0007669"/>
    <property type="project" value="UniProtKB-ARBA"/>
</dbReference>
<evidence type="ECO:0000256" key="4">
    <source>
        <dbReference type="ARBA" id="ARBA00047342"/>
    </source>
</evidence>
<dbReference type="PANTHER" id="PTHR31126">
    <property type="entry name" value="TYROSINE-PROTEIN PHOSPHATASE"/>
    <property type="match status" value="1"/>
</dbReference>
<reference evidence="9 10" key="1">
    <citation type="journal article" date="2023" name="Hortic Res">
        <title>Pangenome of water caltrop reveals structural variations and asymmetric subgenome divergence after allopolyploidization.</title>
        <authorList>
            <person name="Zhang X."/>
            <person name="Chen Y."/>
            <person name="Wang L."/>
            <person name="Yuan Y."/>
            <person name="Fang M."/>
            <person name="Shi L."/>
            <person name="Lu R."/>
            <person name="Comes H.P."/>
            <person name="Ma Y."/>
            <person name="Chen Y."/>
            <person name="Huang G."/>
            <person name="Zhou Y."/>
            <person name="Zheng Z."/>
            <person name="Qiu Y."/>
        </authorList>
    </citation>
    <scope>NUCLEOTIDE SEQUENCE [LARGE SCALE GENOMIC DNA]</scope>
    <source>
        <strain evidence="9">F231</strain>
    </source>
</reference>
<evidence type="ECO:0000256" key="6">
    <source>
        <dbReference type="ARBA" id="ARBA00047927"/>
    </source>
</evidence>
<name>A0AAN7RNU4_TRANT</name>
<dbReference type="Pfam" id="PF03162">
    <property type="entry name" value="Y_phosphatase2"/>
    <property type="match status" value="1"/>
</dbReference>
<sequence>MPPALSFPQHHSSNNALFESVLDSEGGQREVLFLLQSPILCSQVLLSFPAGCGEGQTKRMVLMLVESQDDSSTLVPPLNFSMVEESIYRSGFPQPSNFAFLETLELRSIIYLCPEPYPEENIEFLNDQNIRLFQFEIEGKTEPSVSTLNDTITEALKVLIDVRNHPVLIHCKRGKHRTGSLVGCFRKLQNWCMPSIFEEYQFFAREKARATDLRFMESFDLSNLRHTLQGEDPAKPPIE</sequence>
<proteinExistence type="inferred from homology"/>
<evidence type="ECO:0000313" key="9">
    <source>
        <dbReference type="EMBL" id="KAK4803118.1"/>
    </source>
</evidence>
<comment type="similarity">
    <text evidence="3">Belongs to the protein-tyrosine phosphatase family. Atypical dual-specificity phosphatase Siw14-like subfamily.</text>
</comment>
<dbReference type="FunFam" id="3.90.190.10:FF:000024">
    <property type="entry name" value="probable tyrosine-protein phosphatase At1g05000"/>
    <property type="match status" value="1"/>
</dbReference>
<comment type="caution">
    <text evidence="9">The sequence shown here is derived from an EMBL/GenBank/DDBJ whole genome shotgun (WGS) entry which is preliminary data.</text>
</comment>
<evidence type="ECO:0000313" key="10">
    <source>
        <dbReference type="Proteomes" id="UP001346149"/>
    </source>
</evidence>
<dbReference type="Gene3D" id="3.90.190.10">
    <property type="entry name" value="Protein tyrosine phosphatase superfamily"/>
    <property type="match status" value="1"/>
</dbReference>
<gene>
    <name evidence="9" type="ORF">SAY86_001321</name>
</gene>
<keyword evidence="10" id="KW-1185">Reference proteome</keyword>
<evidence type="ECO:0000259" key="8">
    <source>
        <dbReference type="PROSITE" id="PS50054"/>
    </source>
</evidence>
<organism evidence="9 10">
    <name type="scientific">Trapa natans</name>
    <name type="common">Water chestnut</name>
    <dbReference type="NCBI Taxonomy" id="22666"/>
    <lineage>
        <taxon>Eukaryota</taxon>
        <taxon>Viridiplantae</taxon>
        <taxon>Streptophyta</taxon>
        <taxon>Embryophyta</taxon>
        <taxon>Tracheophyta</taxon>
        <taxon>Spermatophyta</taxon>
        <taxon>Magnoliopsida</taxon>
        <taxon>eudicotyledons</taxon>
        <taxon>Gunneridae</taxon>
        <taxon>Pentapetalae</taxon>
        <taxon>rosids</taxon>
        <taxon>malvids</taxon>
        <taxon>Myrtales</taxon>
        <taxon>Lythraceae</taxon>
        <taxon>Trapa</taxon>
    </lineage>
</organism>
<dbReference type="PROSITE" id="PS00383">
    <property type="entry name" value="TYR_PHOSPHATASE_1"/>
    <property type="match status" value="1"/>
</dbReference>
<evidence type="ECO:0000256" key="2">
    <source>
        <dbReference type="ARBA" id="ARBA00022801"/>
    </source>
</evidence>
<dbReference type="PRINTS" id="PR01911">
    <property type="entry name" value="PFDSPHPHTASE"/>
</dbReference>
<evidence type="ECO:0000256" key="3">
    <source>
        <dbReference type="ARBA" id="ARBA00044949"/>
    </source>
</evidence>
<protein>
    <recommendedName>
        <fullName evidence="1">diphosphoinositol-polyphosphate diphosphatase</fullName>
        <ecNumber evidence="1">3.6.1.52</ecNumber>
    </recommendedName>
</protein>
<dbReference type="GO" id="GO:0052845">
    <property type="term" value="F:inositol-5-diphosphate-1,2,3,4,6-pentakisphosphate diphosphatase activity"/>
    <property type="evidence" value="ECO:0007669"/>
    <property type="project" value="UniProtKB-ARBA"/>
</dbReference>
<dbReference type="PANTHER" id="PTHR31126:SF46">
    <property type="entry name" value="TYROSINE-PROTEIN PHOSPHATASE DSP5"/>
    <property type="match status" value="1"/>
</dbReference>